<reference evidence="1" key="1">
    <citation type="submission" date="2014-09" db="EMBL/GenBank/DDBJ databases">
        <authorList>
            <person name="Magalhaes I.L.F."/>
            <person name="Oliveira U."/>
            <person name="Santos F.R."/>
            <person name="Vidigal T.H.D.A."/>
            <person name="Brescovit A.D."/>
            <person name="Santos A.J."/>
        </authorList>
    </citation>
    <scope>NUCLEOTIDE SEQUENCE</scope>
    <source>
        <tissue evidence="1">Shoot tissue taken approximately 20 cm above the soil surface</tissue>
    </source>
</reference>
<reference evidence="1" key="2">
    <citation type="journal article" date="2015" name="Data Brief">
        <title>Shoot transcriptome of the giant reed, Arundo donax.</title>
        <authorList>
            <person name="Barrero R.A."/>
            <person name="Guerrero F.D."/>
            <person name="Moolhuijzen P."/>
            <person name="Goolsby J.A."/>
            <person name="Tidwell J."/>
            <person name="Bellgard S.E."/>
            <person name="Bellgard M.I."/>
        </authorList>
    </citation>
    <scope>NUCLEOTIDE SEQUENCE</scope>
    <source>
        <tissue evidence="1">Shoot tissue taken approximately 20 cm above the soil surface</tissue>
    </source>
</reference>
<dbReference type="EMBL" id="GBRH01276994">
    <property type="protein sequence ID" value="JAD20901.1"/>
    <property type="molecule type" value="Transcribed_RNA"/>
</dbReference>
<proteinExistence type="predicted"/>
<evidence type="ECO:0000313" key="1">
    <source>
        <dbReference type="EMBL" id="JAD20901.1"/>
    </source>
</evidence>
<accession>A0A0A8Y3L6</accession>
<protein>
    <submittedName>
        <fullName evidence="1">Uncharacterized protein</fullName>
    </submittedName>
</protein>
<dbReference type="AlphaFoldDB" id="A0A0A8Y3L6"/>
<name>A0A0A8Y3L6_ARUDO</name>
<organism evidence="1">
    <name type="scientific">Arundo donax</name>
    <name type="common">Giant reed</name>
    <name type="synonym">Donax arundinaceus</name>
    <dbReference type="NCBI Taxonomy" id="35708"/>
    <lineage>
        <taxon>Eukaryota</taxon>
        <taxon>Viridiplantae</taxon>
        <taxon>Streptophyta</taxon>
        <taxon>Embryophyta</taxon>
        <taxon>Tracheophyta</taxon>
        <taxon>Spermatophyta</taxon>
        <taxon>Magnoliopsida</taxon>
        <taxon>Liliopsida</taxon>
        <taxon>Poales</taxon>
        <taxon>Poaceae</taxon>
        <taxon>PACMAD clade</taxon>
        <taxon>Arundinoideae</taxon>
        <taxon>Arundineae</taxon>
        <taxon>Arundo</taxon>
    </lineage>
</organism>
<sequence>MQQQVVQSHSNHLLST</sequence>